<feature type="compositionally biased region" description="Polar residues" evidence="8">
    <location>
        <begin position="231"/>
        <end position="242"/>
    </location>
</feature>
<proteinExistence type="predicted"/>
<evidence type="ECO:0000256" key="1">
    <source>
        <dbReference type="ARBA" id="ARBA00022679"/>
    </source>
</evidence>
<accession>A0ABY1IGD3</accession>
<dbReference type="Proteomes" id="UP000184390">
    <property type="component" value="Unassembled WGS sequence"/>
</dbReference>
<comment type="catalytic activity">
    <reaction evidence="6">
        <text>L-threonyl-[protein] + ATP = 3-O-(5'-adenylyl)-L-threonyl-[protein] + diphosphate</text>
        <dbReference type="Rhea" id="RHEA:54292"/>
        <dbReference type="Rhea" id="RHEA-COMP:11060"/>
        <dbReference type="Rhea" id="RHEA-COMP:13847"/>
        <dbReference type="ChEBI" id="CHEBI:30013"/>
        <dbReference type="ChEBI" id="CHEBI:30616"/>
        <dbReference type="ChEBI" id="CHEBI:33019"/>
        <dbReference type="ChEBI" id="CHEBI:138113"/>
        <dbReference type="EC" id="2.7.7.108"/>
    </reaction>
</comment>
<dbReference type="EMBL" id="FQYL01000012">
    <property type="protein sequence ID" value="SHJ13602.1"/>
    <property type="molecule type" value="Genomic_DNA"/>
</dbReference>
<keyword evidence="11" id="KW-1185">Reference proteome</keyword>
<name>A0ABY1IGD3_9ACTO</name>
<protein>
    <recommendedName>
        <fullName evidence="5">protein adenylyltransferase</fullName>
        <ecNumber evidence="5">2.7.7.108</ecNumber>
    </recommendedName>
</protein>
<evidence type="ECO:0000313" key="11">
    <source>
        <dbReference type="Proteomes" id="UP000184390"/>
    </source>
</evidence>
<evidence type="ECO:0000256" key="7">
    <source>
        <dbReference type="ARBA" id="ARBA00048696"/>
    </source>
</evidence>
<feature type="region of interest" description="Disordered" evidence="8">
    <location>
        <begin position="231"/>
        <end position="262"/>
    </location>
</feature>
<evidence type="ECO:0000256" key="6">
    <source>
        <dbReference type="ARBA" id="ARBA00047939"/>
    </source>
</evidence>
<evidence type="ECO:0000313" key="10">
    <source>
        <dbReference type="EMBL" id="SHJ13602.1"/>
    </source>
</evidence>
<comment type="caution">
    <text evidence="10">The sequence shown here is derived from an EMBL/GenBank/DDBJ whole genome shotgun (WGS) entry which is preliminary data.</text>
</comment>
<keyword evidence="4" id="KW-0067">ATP-binding</keyword>
<reference evidence="10 11" key="1">
    <citation type="submission" date="2016-11" db="EMBL/GenBank/DDBJ databases">
        <authorList>
            <person name="Varghese N."/>
            <person name="Submissions S."/>
        </authorList>
    </citation>
    <scope>NUCLEOTIDE SEQUENCE [LARGE SCALE GENOMIC DNA]</scope>
    <source>
        <strain evidence="10 11">PA</strain>
    </source>
</reference>
<dbReference type="SUPFAM" id="SSF140931">
    <property type="entry name" value="Fic-like"/>
    <property type="match status" value="1"/>
</dbReference>
<feature type="compositionally biased region" description="Basic residues" evidence="8">
    <location>
        <begin position="252"/>
        <end position="262"/>
    </location>
</feature>
<organism evidence="10 11">
    <name type="scientific">Actinomyces denticolens</name>
    <dbReference type="NCBI Taxonomy" id="52767"/>
    <lineage>
        <taxon>Bacteria</taxon>
        <taxon>Bacillati</taxon>
        <taxon>Actinomycetota</taxon>
        <taxon>Actinomycetes</taxon>
        <taxon>Actinomycetales</taxon>
        <taxon>Actinomycetaceae</taxon>
        <taxon>Actinomyces</taxon>
    </lineage>
</organism>
<evidence type="ECO:0000259" key="9">
    <source>
        <dbReference type="PROSITE" id="PS51459"/>
    </source>
</evidence>
<evidence type="ECO:0000256" key="4">
    <source>
        <dbReference type="ARBA" id="ARBA00022840"/>
    </source>
</evidence>
<evidence type="ECO:0000256" key="8">
    <source>
        <dbReference type="SAM" id="MobiDB-lite"/>
    </source>
</evidence>
<dbReference type="PANTHER" id="PTHR39560:SF1">
    <property type="entry name" value="PROTEIN ADENYLYLTRANSFERASE FIC-RELATED"/>
    <property type="match status" value="1"/>
</dbReference>
<comment type="catalytic activity">
    <reaction evidence="7">
        <text>L-tyrosyl-[protein] + ATP = O-(5'-adenylyl)-L-tyrosyl-[protein] + diphosphate</text>
        <dbReference type="Rhea" id="RHEA:54288"/>
        <dbReference type="Rhea" id="RHEA-COMP:10136"/>
        <dbReference type="Rhea" id="RHEA-COMP:13846"/>
        <dbReference type="ChEBI" id="CHEBI:30616"/>
        <dbReference type="ChEBI" id="CHEBI:33019"/>
        <dbReference type="ChEBI" id="CHEBI:46858"/>
        <dbReference type="ChEBI" id="CHEBI:83624"/>
        <dbReference type="EC" id="2.7.7.108"/>
    </reaction>
</comment>
<dbReference type="Pfam" id="PF02661">
    <property type="entry name" value="Fic"/>
    <property type="match status" value="1"/>
</dbReference>
<evidence type="ECO:0000256" key="3">
    <source>
        <dbReference type="ARBA" id="ARBA00022741"/>
    </source>
</evidence>
<keyword evidence="3" id="KW-0547">Nucleotide-binding</keyword>
<feature type="domain" description="Fido" evidence="9">
    <location>
        <begin position="57"/>
        <end position="203"/>
    </location>
</feature>
<dbReference type="PANTHER" id="PTHR39560">
    <property type="entry name" value="PROTEIN ADENYLYLTRANSFERASE FIC-RELATED"/>
    <property type="match status" value="1"/>
</dbReference>
<dbReference type="InterPro" id="IPR036597">
    <property type="entry name" value="Fido-like_dom_sf"/>
</dbReference>
<dbReference type="RefSeq" id="WP_073453863.1">
    <property type="nucleotide sequence ID" value="NZ_FQYL01000012.1"/>
</dbReference>
<dbReference type="EC" id="2.7.7.108" evidence="5"/>
<keyword evidence="1" id="KW-0808">Transferase</keyword>
<dbReference type="InterPro" id="IPR003812">
    <property type="entry name" value="Fido"/>
</dbReference>
<evidence type="ECO:0000256" key="5">
    <source>
        <dbReference type="ARBA" id="ARBA00034531"/>
    </source>
</evidence>
<dbReference type="Gene3D" id="1.10.3290.10">
    <property type="entry name" value="Fido-like domain"/>
    <property type="match status" value="1"/>
</dbReference>
<sequence length="262" mass="29814">MPARPDAWAAYFYPGTATLRNIPGITDPDELREFEYAATARRQRHLDREPSLIERTYDARHLRAIHHYLFQDVYDWAGQYRTVNMVKNPAAPPFADADGEQIDRYLADAHRIITTTDWPALDHRPFAEAAATVFAHVNQAHPFREGNGRASKAFMDHIADLSPYEFDFARVERSDWNRASELSRPDLGAYPVHPDLLVPVFEAIAERRPAALGAPGQSLGRVRRLYGLISSQPADRAPQNSQRRATSPPQAPRRRRRMGPRL</sequence>
<keyword evidence="2" id="KW-0548">Nucleotidyltransferase</keyword>
<evidence type="ECO:0000256" key="2">
    <source>
        <dbReference type="ARBA" id="ARBA00022695"/>
    </source>
</evidence>
<dbReference type="PROSITE" id="PS51459">
    <property type="entry name" value="FIDO"/>
    <property type="match status" value="1"/>
</dbReference>
<gene>
    <name evidence="10" type="ORF">SAMN05216246_11232</name>
</gene>